<protein>
    <submittedName>
        <fullName evidence="2">DUF397 domain-containing protein</fullName>
    </submittedName>
</protein>
<reference evidence="2 3" key="1">
    <citation type="submission" date="2023-03" db="EMBL/GenBank/DDBJ databases">
        <title>Draft genome sequence of type strain Streptomyces ferralitis JCM 14344.</title>
        <authorList>
            <person name="Klaysubun C."/>
            <person name="Duangmal K."/>
        </authorList>
    </citation>
    <scope>NUCLEOTIDE SEQUENCE [LARGE SCALE GENOMIC DNA]</scope>
    <source>
        <strain evidence="2 3">JCM 14344</strain>
    </source>
</reference>
<comment type="caution">
    <text evidence="2">The sequence shown here is derived from an EMBL/GenBank/DDBJ whole genome shotgun (WGS) entry which is preliminary data.</text>
</comment>
<feature type="domain" description="DUF397" evidence="1">
    <location>
        <begin position="3"/>
        <end position="39"/>
    </location>
</feature>
<dbReference type="InterPro" id="IPR007278">
    <property type="entry name" value="DUF397"/>
</dbReference>
<keyword evidence="3" id="KW-1185">Reference proteome</keyword>
<sequence length="45" mass="4710">MEIAPGFPGVVPVRDSKDPHGPALIFGADAWSAFVAGVKAGDFRR</sequence>
<dbReference type="Proteomes" id="UP001220022">
    <property type="component" value="Unassembled WGS sequence"/>
</dbReference>
<dbReference type="Pfam" id="PF04149">
    <property type="entry name" value="DUF397"/>
    <property type="match status" value="1"/>
</dbReference>
<evidence type="ECO:0000313" key="2">
    <source>
        <dbReference type="EMBL" id="MDF2260951.1"/>
    </source>
</evidence>
<accession>A0ABT5ZAT4</accession>
<proteinExistence type="predicted"/>
<gene>
    <name evidence="2" type="ORF">P2L57_36120</name>
</gene>
<evidence type="ECO:0000259" key="1">
    <source>
        <dbReference type="Pfam" id="PF04149"/>
    </source>
</evidence>
<evidence type="ECO:0000313" key="3">
    <source>
        <dbReference type="Proteomes" id="UP001220022"/>
    </source>
</evidence>
<name>A0ABT5ZAT4_9ACTN</name>
<dbReference type="RefSeq" id="WP_275822154.1">
    <property type="nucleotide sequence ID" value="NZ_BAAANM010000027.1"/>
</dbReference>
<dbReference type="EMBL" id="JARHTQ010000044">
    <property type="protein sequence ID" value="MDF2260951.1"/>
    <property type="molecule type" value="Genomic_DNA"/>
</dbReference>
<organism evidence="2 3">
    <name type="scientific">Streptantibioticus ferralitis</name>
    <dbReference type="NCBI Taxonomy" id="236510"/>
    <lineage>
        <taxon>Bacteria</taxon>
        <taxon>Bacillati</taxon>
        <taxon>Actinomycetota</taxon>
        <taxon>Actinomycetes</taxon>
        <taxon>Kitasatosporales</taxon>
        <taxon>Streptomycetaceae</taxon>
        <taxon>Streptantibioticus</taxon>
    </lineage>
</organism>